<accession>A0A553ZRL0</accession>
<gene>
    <name evidence="1" type="ORF">FNZ23_00775</name>
</gene>
<dbReference type="EMBL" id="VKLS01000003">
    <property type="protein sequence ID" value="TSB44073.1"/>
    <property type="molecule type" value="Genomic_DNA"/>
</dbReference>
<evidence type="ECO:0000313" key="1">
    <source>
        <dbReference type="EMBL" id="TSB44073.1"/>
    </source>
</evidence>
<evidence type="ECO:0000313" key="2">
    <source>
        <dbReference type="Proteomes" id="UP000320888"/>
    </source>
</evidence>
<name>A0A553ZRL0_9ACTN</name>
<keyword evidence="2" id="KW-1185">Reference proteome</keyword>
<organism evidence="1 2">
    <name type="scientific">Streptomyces benahoarensis</name>
    <dbReference type="NCBI Taxonomy" id="2595054"/>
    <lineage>
        <taxon>Bacteria</taxon>
        <taxon>Bacillati</taxon>
        <taxon>Actinomycetota</taxon>
        <taxon>Actinomycetes</taxon>
        <taxon>Kitasatosporales</taxon>
        <taxon>Streptomycetaceae</taxon>
        <taxon>Streptomyces</taxon>
    </lineage>
</organism>
<proteinExistence type="predicted"/>
<reference evidence="1 2" key="1">
    <citation type="submission" date="2019-07" db="EMBL/GenBank/DDBJ databases">
        <title>Draft genome for Streptomyces benahoarensis MZ03-48.</title>
        <authorList>
            <person name="Gonzalez-Pimentel J.L."/>
        </authorList>
    </citation>
    <scope>NUCLEOTIDE SEQUENCE [LARGE SCALE GENOMIC DNA]</scope>
    <source>
        <strain evidence="1 2">MZ03-48</strain>
    </source>
</reference>
<dbReference type="Proteomes" id="UP000320888">
    <property type="component" value="Unassembled WGS sequence"/>
</dbReference>
<comment type="caution">
    <text evidence="1">The sequence shown here is derived from an EMBL/GenBank/DDBJ whole genome shotgun (WGS) entry which is preliminary data.</text>
</comment>
<dbReference type="OrthoDB" id="3873029at2"/>
<protein>
    <submittedName>
        <fullName evidence="1">Uncharacterized protein</fullName>
    </submittedName>
</protein>
<dbReference type="AlphaFoldDB" id="A0A553ZRL0"/>
<sequence>MVLADTLIQLAYDAGIKPNSGGLPGLPVLKQVMDSVSLFAITAVVGALRSRETLTAHLMASPSPGRFRNSAS</sequence>